<dbReference type="InterPro" id="IPR003593">
    <property type="entry name" value="AAA+_ATPase"/>
</dbReference>
<dbReference type="Gene3D" id="3.40.50.300">
    <property type="entry name" value="P-loop containing nucleotide triphosphate hydrolases"/>
    <property type="match status" value="1"/>
</dbReference>
<evidence type="ECO:0000256" key="1">
    <source>
        <dbReference type="ARBA" id="ARBA00022741"/>
    </source>
</evidence>
<evidence type="ECO:0000259" key="3">
    <source>
        <dbReference type="PROSITE" id="PS50893"/>
    </source>
</evidence>
<dbReference type="RefSeq" id="WP_103680800.1">
    <property type="nucleotide sequence ID" value="NZ_LPWH01000112.1"/>
</dbReference>
<dbReference type="EMBL" id="LPWH01000112">
    <property type="protein sequence ID" value="POQ98947.1"/>
    <property type="molecule type" value="Genomic_DNA"/>
</dbReference>
<keyword evidence="5" id="KW-1185">Reference proteome</keyword>
<protein>
    <submittedName>
        <fullName evidence="4">ABC transporter</fullName>
    </submittedName>
</protein>
<reference evidence="5" key="1">
    <citation type="submission" date="2015-12" db="EMBL/GenBank/DDBJ databases">
        <authorList>
            <person name="Lodha T.D."/>
            <person name="Chintalapati S."/>
            <person name="Chintalapati V.R."/>
            <person name="Sravanthi T."/>
        </authorList>
    </citation>
    <scope>NUCLEOTIDE SEQUENCE [LARGE SCALE GENOMIC DNA]</scope>
    <source>
        <strain evidence="5">JC133</strain>
    </source>
</reference>
<comment type="caution">
    <text evidence="4">The sequence shown here is derived from an EMBL/GenBank/DDBJ whole genome shotgun (WGS) entry which is preliminary data.</text>
</comment>
<sequence>MTCDVRARALSFRRGGAEILRNLSFDLERGLIYGLIGRNGAGKTSLLSLLASYARPTAGSLLINGEEPFENPRIMAQVHFAHPSDYSEEYDSGADFLRACRRYRPLFDAEYAGRLAGELGIPLKRSLRSLSRGQQSALNMVMGLACRCPVTIFDEIHLALDAPAREIFYREVFADRERHPRIVVISTHLVSEMDYLFDHVLLVHRGQLLVNEPLEKVLSRGCTITGGAREVELLAQGKRVLADRTLGGTRQLTLWGELNQEELKQARERGVQTGAVELQDLLIHLTAGEGSNEETR</sequence>
<gene>
    <name evidence="4" type="ORF">AU468_11155</name>
</gene>
<keyword evidence="1" id="KW-0547">Nucleotide-binding</keyword>
<dbReference type="OrthoDB" id="9804819at2"/>
<dbReference type="AlphaFoldDB" id="A0A2S4JHA7"/>
<dbReference type="SMART" id="SM00382">
    <property type="entry name" value="AAA"/>
    <property type="match status" value="1"/>
</dbReference>
<dbReference type="PANTHER" id="PTHR43158:SF5">
    <property type="entry name" value="ABC TRANSPORTER, ATP-BINDING PROTEIN"/>
    <property type="match status" value="1"/>
</dbReference>
<proteinExistence type="predicted"/>
<evidence type="ECO:0000313" key="5">
    <source>
        <dbReference type="Proteomes" id="UP000237350"/>
    </source>
</evidence>
<dbReference type="Proteomes" id="UP000237350">
    <property type="component" value="Unassembled WGS sequence"/>
</dbReference>
<evidence type="ECO:0000256" key="2">
    <source>
        <dbReference type="ARBA" id="ARBA00022840"/>
    </source>
</evidence>
<dbReference type="GO" id="GO:0016887">
    <property type="term" value="F:ATP hydrolysis activity"/>
    <property type="evidence" value="ECO:0007669"/>
    <property type="project" value="InterPro"/>
</dbReference>
<name>A0A2S4JHA7_9SPIO</name>
<dbReference type="SUPFAM" id="SSF52540">
    <property type="entry name" value="P-loop containing nucleoside triphosphate hydrolases"/>
    <property type="match status" value="1"/>
</dbReference>
<dbReference type="InterPro" id="IPR027417">
    <property type="entry name" value="P-loop_NTPase"/>
</dbReference>
<organism evidence="4 5">
    <name type="scientific">Alkalispirochaeta sphaeroplastigenens</name>
    <dbReference type="NCBI Taxonomy" id="1187066"/>
    <lineage>
        <taxon>Bacteria</taxon>
        <taxon>Pseudomonadati</taxon>
        <taxon>Spirochaetota</taxon>
        <taxon>Spirochaetia</taxon>
        <taxon>Spirochaetales</taxon>
        <taxon>Spirochaetaceae</taxon>
        <taxon>Alkalispirochaeta</taxon>
    </lineage>
</organism>
<keyword evidence="2" id="KW-0067">ATP-binding</keyword>
<dbReference type="PANTHER" id="PTHR43158">
    <property type="entry name" value="SKFA PEPTIDE EXPORT ATP-BINDING PROTEIN SKFE"/>
    <property type="match status" value="1"/>
</dbReference>
<feature type="domain" description="ABC transporter" evidence="3">
    <location>
        <begin position="5"/>
        <end position="230"/>
    </location>
</feature>
<evidence type="ECO:0000313" key="4">
    <source>
        <dbReference type="EMBL" id="POQ98947.1"/>
    </source>
</evidence>
<dbReference type="GO" id="GO:0005524">
    <property type="term" value="F:ATP binding"/>
    <property type="evidence" value="ECO:0007669"/>
    <property type="project" value="UniProtKB-KW"/>
</dbReference>
<dbReference type="InterPro" id="IPR003439">
    <property type="entry name" value="ABC_transporter-like_ATP-bd"/>
</dbReference>
<accession>A0A2S4JHA7</accession>
<dbReference type="Pfam" id="PF00005">
    <property type="entry name" value="ABC_tran"/>
    <property type="match status" value="1"/>
</dbReference>
<dbReference type="PROSITE" id="PS50893">
    <property type="entry name" value="ABC_TRANSPORTER_2"/>
    <property type="match status" value="1"/>
</dbReference>